<dbReference type="EMBL" id="JAGMVJ010000028">
    <property type="protein sequence ID" value="KAH7070027.1"/>
    <property type="molecule type" value="Genomic_DNA"/>
</dbReference>
<evidence type="ECO:0000256" key="1">
    <source>
        <dbReference type="SAM" id="SignalP"/>
    </source>
</evidence>
<evidence type="ECO:0000313" key="3">
    <source>
        <dbReference type="Proteomes" id="UP000813461"/>
    </source>
</evidence>
<evidence type="ECO:0000313" key="2">
    <source>
        <dbReference type="EMBL" id="KAH7070027.1"/>
    </source>
</evidence>
<feature type="chain" id="PRO_5035480244" evidence="1">
    <location>
        <begin position="20"/>
        <end position="87"/>
    </location>
</feature>
<accession>A0A8K0VS63</accession>
<dbReference type="Proteomes" id="UP000813461">
    <property type="component" value="Unassembled WGS sequence"/>
</dbReference>
<protein>
    <submittedName>
        <fullName evidence="2">Uncharacterized protein</fullName>
    </submittedName>
</protein>
<proteinExistence type="predicted"/>
<sequence>MQFGSIIALALASAVAVEGCYFSITSSTVGTWRQNRREPKDNGGRRTYFTSTRGACTVDAEVLNGCGTRGVRTNGRCGSVSIRSIAE</sequence>
<organism evidence="2 3">
    <name type="scientific">Paraphoma chrysanthemicola</name>
    <dbReference type="NCBI Taxonomy" id="798071"/>
    <lineage>
        <taxon>Eukaryota</taxon>
        <taxon>Fungi</taxon>
        <taxon>Dikarya</taxon>
        <taxon>Ascomycota</taxon>
        <taxon>Pezizomycotina</taxon>
        <taxon>Dothideomycetes</taxon>
        <taxon>Pleosporomycetidae</taxon>
        <taxon>Pleosporales</taxon>
        <taxon>Pleosporineae</taxon>
        <taxon>Phaeosphaeriaceae</taxon>
        <taxon>Paraphoma</taxon>
    </lineage>
</organism>
<name>A0A8K0VS63_9PLEO</name>
<comment type="caution">
    <text evidence="2">The sequence shown here is derived from an EMBL/GenBank/DDBJ whole genome shotgun (WGS) entry which is preliminary data.</text>
</comment>
<dbReference type="AlphaFoldDB" id="A0A8K0VS63"/>
<keyword evidence="3" id="KW-1185">Reference proteome</keyword>
<feature type="signal peptide" evidence="1">
    <location>
        <begin position="1"/>
        <end position="19"/>
    </location>
</feature>
<keyword evidence="1" id="KW-0732">Signal</keyword>
<gene>
    <name evidence="2" type="ORF">FB567DRAFT_598574</name>
</gene>
<reference evidence="2" key="1">
    <citation type="journal article" date="2021" name="Nat. Commun.">
        <title>Genetic determinants of endophytism in the Arabidopsis root mycobiome.</title>
        <authorList>
            <person name="Mesny F."/>
            <person name="Miyauchi S."/>
            <person name="Thiergart T."/>
            <person name="Pickel B."/>
            <person name="Atanasova L."/>
            <person name="Karlsson M."/>
            <person name="Huettel B."/>
            <person name="Barry K.W."/>
            <person name="Haridas S."/>
            <person name="Chen C."/>
            <person name="Bauer D."/>
            <person name="Andreopoulos W."/>
            <person name="Pangilinan J."/>
            <person name="LaButti K."/>
            <person name="Riley R."/>
            <person name="Lipzen A."/>
            <person name="Clum A."/>
            <person name="Drula E."/>
            <person name="Henrissat B."/>
            <person name="Kohler A."/>
            <person name="Grigoriev I.V."/>
            <person name="Martin F.M."/>
            <person name="Hacquard S."/>
        </authorList>
    </citation>
    <scope>NUCLEOTIDE SEQUENCE</scope>
    <source>
        <strain evidence="2">MPI-SDFR-AT-0120</strain>
    </source>
</reference>